<comment type="caution">
    <text evidence="1">The sequence shown here is derived from an EMBL/GenBank/DDBJ whole genome shotgun (WGS) entry which is preliminary data.</text>
</comment>
<keyword evidence="2" id="KW-1185">Reference proteome</keyword>
<gene>
    <name evidence="1" type="ORF">Y1Q_0009108</name>
</gene>
<proteinExistence type="predicted"/>
<reference evidence="1 2" key="1">
    <citation type="journal article" date="2012" name="Genome Biol.">
        <title>Sequencing three crocodilian genomes to illuminate the evolution of archosaurs and amniotes.</title>
        <authorList>
            <person name="St John J.A."/>
            <person name="Braun E.L."/>
            <person name="Isberg S.R."/>
            <person name="Miles L.G."/>
            <person name="Chong A.Y."/>
            <person name="Gongora J."/>
            <person name="Dalzell P."/>
            <person name="Moran C."/>
            <person name="Bed'hom B."/>
            <person name="Abzhanov A."/>
            <person name="Burgess S.C."/>
            <person name="Cooksey A.M."/>
            <person name="Castoe T.A."/>
            <person name="Crawford N.G."/>
            <person name="Densmore L.D."/>
            <person name="Drew J.C."/>
            <person name="Edwards S.V."/>
            <person name="Faircloth B.C."/>
            <person name="Fujita M.K."/>
            <person name="Greenwold M.J."/>
            <person name="Hoffmann F.G."/>
            <person name="Howard J.M."/>
            <person name="Iguchi T."/>
            <person name="Janes D.E."/>
            <person name="Khan S.Y."/>
            <person name="Kohno S."/>
            <person name="de Koning A.J."/>
            <person name="Lance S.L."/>
            <person name="McCarthy F.M."/>
            <person name="McCormack J.E."/>
            <person name="Merchant M.E."/>
            <person name="Peterson D.G."/>
            <person name="Pollock D.D."/>
            <person name="Pourmand N."/>
            <person name="Raney B.J."/>
            <person name="Roessler K.A."/>
            <person name="Sanford J.R."/>
            <person name="Sawyer R.H."/>
            <person name="Schmidt C.J."/>
            <person name="Triplett E.W."/>
            <person name="Tuberville T.D."/>
            <person name="Venegas-Anaya M."/>
            <person name="Howard J.T."/>
            <person name="Jarvis E.D."/>
            <person name="Guillette L.J.Jr."/>
            <person name="Glenn T.C."/>
            <person name="Green R.E."/>
            <person name="Ray D.A."/>
        </authorList>
    </citation>
    <scope>NUCLEOTIDE SEQUENCE [LARGE SCALE GENOMIC DNA]</scope>
    <source>
        <strain evidence="1">KSC_2009_1</strain>
    </source>
</reference>
<dbReference type="Proteomes" id="UP000050525">
    <property type="component" value="Unassembled WGS sequence"/>
</dbReference>
<dbReference type="EMBL" id="AKHW03006780">
    <property type="protein sequence ID" value="KYO18646.1"/>
    <property type="molecule type" value="Genomic_DNA"/>
</dbReference>
<accession>A0A151M2E8</accession>
<protein>
    <submittedName>
        <fullName evidence="1">Uncharacterized protein</fullName>
    </submittedName>
</protein>
<sequence>MVRSRPSGALRPACPHSLSLNYGLELGWSPFSTVKTVLHVWPAHRSERNRTWQLTFPGGEGKEEGKE</sequence>
<name>A0A151M2E8_ALLMI</name>
<organism evidence="1 2">
    <name type="scientific">Alligator mississippiensis</name>
    <name type="common">American alligator</name>
    <dbReference type="NCBI Taxonomy" id="8496"/>
    <lineage>
        <taxon>Eukaryota</taxon>
        <taxon>Metazoa</taxon>
        <taxon>Chordata</taxon>
        <taxon>Craniata</taxon>
        <taxon>Vertebrata</taxon>
        <taxon>Euteleostomi</taxon>
        <taxon>Archelosauria</taxon>
        <taxon>Archosauria</taxon>
        <taxon>Crocodylia</taxon>
        <taxon>Alligatoridae</taxon>
        <taxon>Alligatorinae</taxon>
        <taxon>Alligator</taxon>
    </lineage>
</organism>
<evidence type="ECO:0000313" key="2">
    <source>
        <dbReference type="Proteomes" id="UP000050525"/>
    </source>
</evidence>
<dbReference type="AlphaFoldDB" id="A0A151M2E8"/>
<evidence type="ECO:0000313" key="1">
    <source>
        <dbReference type="EMBL" id="KYO18646.1"/>
    </source>
</evidence>